<dbReference type="Proteomes" id="UP000789759">
    <property type="component" value="Unassembled WGS sequence"/>
</dbReference>
<keyword evidence="2" id="KW-1185">Reference proteome</keyword>
<organism evidence="1 2">
    <name type="scientific">Cetraspora pellucida</name>
    <dbReference type="NCBI Taxonomy" id="1433469"/>
    <lineage>
        <taxon>Eukaryota</taxon>
        <taxon>Fungi</taxon>
        <taxon>Fungi incertae sedis</taxon>
        <taxon>Mucoromycota</taxon>
        <taxon>Glomeromycotina</taxon>
        <taxon>Glomeromycetes</taxon>
        <taxon>Diversisporales</taxon>
        <taxon>Gigasporaceae</taxon>
        <taxon>Cetraspora</taxon>
    </lineage>
</organism>
<evidence type="ECO:0000313" key="1">
    <source>
        <dbReference type="EMBL" id="CAG8487307.1"/>
    </source>
</evidence>
<proteinExistence type="predicted"/>
<gene>
    <name evidence="1" type="ORF">CPELLU_LOCUS1805</name>
</gene>
<accession>A0A9N8WM92</accession>
<dbReference type="OrthoDB" id="2386225at2759"/>
<protein>
    <submittedName>
        <fullName evidence="1">23151_t:CDS:1</fullName>
    </submittedName>
</protein>
<dbReference type="EMBL" id="CAJVQA010000710">
    <property type="protein sequence ID" value="CAG8487307.1"/>
    <property type="molecule type" value="Genomic_DNA"/>
</dbReference>
<evidence type="ECO:0000313" key="2">
    <source>
        <dbReference type="Proteomes" id="UP000789759"/>
    </source>
</evidence>
<sequence length="233" mass="26552">MGALRGYTIAQMNTSNSFRISSIANKYANDTSNNTVTASISIIPAEAFTEDWHLAEGDHQIDLLMQLMQKYNLVYGLLALGSEPIREFYLKLLKYRKMLNLDEQQIKGQFLQGLSSDLEDDAKHIGTEQPLADLFEILEHIEMRRAEKKLGLEFVPIPKPDLPPKPVIKKVEIDSDEELANLTKKQLKLHIAKAVKKAVKLQHRYSICNIILTIVLKIRKRASLEINQQESQN</sequence>
<reference evidence="1" key="1">
    <citation type="submission" date="2021-06" db="EMBL/GenBank/DDBJ databases">
        <authorList>
            <person name="Kallberg Y."/>
            <person name="Tangrot J."/>
            <person name="Rosling A."/>
        </authorList>
    </citation>
    <scope>NUCLEOTIDE SEQUENCE</scope>
    <source>
        <strain evidence="1">FL966</strain>
    </source>
</reference>
<comment type="caution">
    <text evidence="1">The sequence shown here is derived from an EMBL/GenBank/DDBJ whole genome shotgun (WGS) entry which is preliminary data.</text>
</comment>
<dbReference type="AlphaFoldDB" id="A0A9N8WM92"/>
<name>A0A9N8WM92_9GLOM</name>